<gene>
    <name evidence="3" type="primary">bamB</name>
    <name evidence="3" type="ORF">HDIA_2820</name>
</gene>
<dbReference type="PANTHER" id="PTHR34512:SF30">
    <property type="entry name" value="OUTER MEMBRANE PROTEIN ASSEMBLY FACTOR BAMB"/>
    <property type="match status" value="1"/>
</dbReference>
<dbReference type="Gene3D" id="2.130.10.10">
    <property type="entry name" value="YVTN repeat-like/Quinoprotein amine dehydrogenase"/>
    <property type="match status" value="1"/>
</dbReference>
<dbReference type="PANTHER" id="PTHR34512">
    <property type="entry name" value="CELL SURFACE PROTEIN"/>
    <property type="match status" value="1"/>
</dbReference>
<dbReference type="InterPro" id="IPR018391">
    <property type="entry name" value="PQQ_b-propeller_rpt"/>
</dbReference>
<feature type="domain" description="Pyrrolo-quinoline quinone repeat" evidence="2">
    <location>
        <begin position="147"/>
        <end position="383"/>
    </location>
</feature>
<evidence type="ECO:0000256" key="1">
    <source>
        <dbReference type="SAM" id="SignalP"/>
    </source>
</evidence>
<proteinExistence type="predicted"/>
<dbReference type="AlphaFoldDB" id="A0A2C9D9E7"/>
<dbReference type="InterPro" id="IPR015943">
    <property type="entry name" value="WD40/YVTN_repeat-like_dom_sf"/>
</dbReference>
<evidence type="ECO:0000313" key="4">
    <source>
        <dbReference type="Proteomes" id="UP000223606"/>
    </source>
</evidence>
<reference evidence="4" key="1">
    <citation type="submission" date="2017-09" db="EMBL/GenBank/DDBJ databases">
        <title>Genome sequence of Nannocystis excedens DSM 71.</title>
        <authorList>
            <person name="Blom J."/>
        </authorList>
    </citation>
    <scope>NUCLEOTIDE SEQUENCE [LARGE SCALE GENOMIC DNA]</scope>
    <source>
        <strain evidence="4">type strain: E19</strain>
    </source>
</reference>
<dbReference type="Pfam" id="PF13360">
    <property type="entry name" value="PQQ_2"/>
    <property type="match status" value="1"/>
</dbReference>
<sequence length="459" mass="46228">MSDRRQSRSLRVAVFNSVALALVAGSLAGCTSGIDSLSELNPFKGDEKLLQGERRSLRADGALPEVANTTASYGAARDIGDWPQSGGTAANDPGNIAYSGSGRLAWSVKAGQTGESGGAYGFYGADQRVSARPVVSGGTVFTYDPTGNVTAINLSSGGRVWSANIRPKEEGDTVNGGGVAATGGRVFVSTGYGEVVGLDAGSGARVWTAKLDAPARSAPAVSGGKVFVVTRTNSVIAIDAAAGSVLWTVETNSAAASLLATASPAVVGDTVIVPTSTGDIAALSIADGSQKWSVSVSGGSRSLAVAGLGDASASPVVDNGVLFATGIGGRTIAAKAQNGEQIWSQPIGSAHTPVVSGSSVFIVDLDGRAVAFDRSKGTILWATQLPKNPDAKRTTWAGPLLGNGKLWLVSVHGRLARVDAATGTLEQTSKLNVEGVLPPIASGGTMLILGGQGNLIALR</sequence>
<dbReference type="RefSeq" id="WP_099556748.1">
    <property type="nucleotide sequence ID" value="NZ_LT960614.1"/>
</dbReference>
<protein>
    <submittedName>
        <fullName evidence="3">Outer membrane protein assembly factor BamB</fullName>
    </submittedName>
</protein>
<name>A0A2C9D9E7_9HYPH</name>
<accession>A0A2C9D9E7</accession>
<feature type="signal peptide" evidence="1">
    <location>
        <begin position="1"/>
        <end position="28"/>
    </location>
</feature>
<dbReference type="SMART" id="SM00564">
    <property type="entry name" value="PQQ"/>
    <property type="match status" value="6"/>
</dbReference>
<dbReference type="OrthoDB" id="5290752at2"/>
<evidence type="ECO:0000259" key="2">
    <source>
        <dbReference type="Pfam" id="PF13360"/>
    </source>
</evidence>
<dbReference type="SUPFAM" id="SSF50998">
    <property type="entry name" value="Quinoprotein alcohol dehydrogenase-like"/>
    <property type="match status" value="1"/>
</dbReference>
<dbReference type="Proteomes" id="UP000223606">
    <property type="component" value="Chromosome 1"/>
</dbReference>
<dbReference type="PROSITE" id="PS51257">
    <property type="entry name" value="PROKAR_LIPOPROTEIN"/>
    <property type="match status" value="1"/>
</dbReference>
<evidence type="ECO:0000313" key="3">
    <source>
        <dbReference type="EMBL" id="SON56361.1"/>
    </source>
</evidence>
<dbReference type="EMBL" id="LT960614">
    <property type="protein sequence ID" value="SON56361.1"/>
    <property type="molecule type" value="Genomic_DNA"/>
</dbReference>
<organism evidence="3 4">
    <name type="scientific">Hartmannibacter diazotrophicus</name>
    <dbReference type="NCBI Taxonomy" id="1482074"/>
    <lineage>
        <taxon>Bacteria</taxon>
        <taxon>Pseudomonadati</taxon>
        <taxon>Pseudomonadota</taxon>
        <taxon>Alphaproteobacteria</taxon>
        <taxon>Hyphomicrobiales</taxon>
        <taxon>Pleomorphomonadaceae</taxon>
        <taxon>Hartmannibacter</taxon>
    </lineage>
</organism>
<feature type="chain" id="PRO_5012474384" evidence="1">
    <location>
        <begin position="29"/>
        <end position="459"/>
    </location>
</feature>
<keyword evidence="4" id="KW-1185">Reference proteome</keyword>
<dbReference type="InterPro" id="IPR002372">
    <property type="entry name" value="PQQ_rpt_dom"/>
</dbReference>
<keyword evidence="1" id="KW-0732">Signal</keyword>
<dbReference type="KEGG" id="hdi:HDIA_2820"/>
<dbReference type="InterPro" id="IPR011047">
    <property type="entry name" value="Quinoprotein_ADH-like_sf"/>
</dbReference>